<gene>
    <name evidence="2" type="ORF">CPLFYP93_03026</name>
</gene>
<evidence type="ECO:0000313" key="2">
    <source>
        <dbReference type="EMBL" id="VYU62376.1"/>
    </source>
</evidence>
<feature type="transmembrane region" description="Helical" evidence="1">
    <location>
        <begin position="7"/>
        <end position="30"/>
    </location>
</feature>
<keyword evidence="1" id="KW-1133">Transmembrane helix</keyword>
<keyword evidence="1" id="KW-0812">Transmembrane</keyword>
<organism evidence="2">
    <name type="scientific">Clostridium paraputrificum</name>
    <dbReference type="NCBI Taxonomy" id="29363"/>
    <lineage>
        <taxon>Bacteria</taxon>
        <taxon>Bacillati</taxon>
        <taxon>Bacillota</taxon>
        <taxon>Clostridia</taxon>
        <taxon>Eubacteriales</taxon>
        <taxon>Clostridiaceae</taxon>
        <taxon>Clostridium</taxon>
    </lineage>
</organism>
<reference evidence="2" key="1">
    <citation type="submission" date="2019-11" db="EMBL/GenBank/DDBJ databases">
        <authorList>
            <person name="Feng L."/>
        </authorList>
    </citation>
    <scope>NUCLEOTIDE SEQUENCE</scope>
    <source>
        <strain evidence="2">CParaputrificumLFYP93</strain>
    </source>
</reference>
<sequence>MKNLKKKIFITCSLIFIIIFLFVIKTLTFYNKSLNYYLSNNLTTISAQCEYIDLNFPSDKNIERSKLESIFMAFQDVIKNYGDLSEIAYRANDEISLSYLSTLQSKFNSILNDKQNVYLSEEEINTLNEIHEFCNNSKLQIDEYTKKYDNLVFRNRWINLVKQTTKKN</sequence>
<accession>A0A6N3GDI5</accession>
<dbReference type="AlphaFoldDB" id="A0A6N3GDI5"/>
<protein>
    <submittedName>
        <fullName evidence="2">Uncharacterized protein</fullName>
    </submittedName>
</protein>
<name>A0A6N3GDI5_9CLOT</name>
<dbReference type="RefSeq" id="WP_156562831.1">
    <property type="nucleotide sequence ID" value="NZ_CACRTV010000079.1"/>
</dbReference>
<evidence type="ECO:0000256" key="1">
    <source>
        <dbReference type="SAM" id="Phobius"/>
    </source>
</evidence>
<proteinExistence type="predicted"/>
<dbReference type="EMBL" id="CACRTV010000079">
    <property type="protein sequence ID" value="VYU62376.1"/>
    <property type="molecule type" value="Genomic_DNA"/>
</dbReference>
<keyword evidence="1" id="KW-0472">Membrane</keyword>